<evidence type="ECO:0000313" key="3">
    <source>
        <dbReference type="Proteomes" id="UP000078340"/>
    </source>
</evidence>
<evidence type="ECO:0000313" key="2">
    <source>
        <dbReference type="EMBL" id="OAQ92288.1"/>
    </source>
</evidence>
<protein>
    <submittedName>
        <fullName evidence="2">Uncharacterized protein</fullName>
    </submittedName>
</protein>
<dbReference type="AlphaFoldDB" id="A0A179HRL6"/>
<dbReference type="EMBL" id="LSBI01000003">
    <property type="protein sequence ID" value="OAQ92288.1"/>
    <property type="molecule type" value="Genomic_DNA"/>
</dbReference>
<gene>
    <name evidence="2" type="ORF">VFPFJ_04028</name>
</gene>
<feature type="compositionally biased region" description="Polar residues" evidence="1">
    <location>
        <begin position="99"/>
        <end position="110"/>
    </location>
</feature>
<sequence>MLQQLNNGATGLKCRVCPALATAPRIDGTGVGLRGSTLQFVDGDVLLGNQVNCFSGNLTSSSCEVLERPTVLRTNNVNSRGRHHPHSPQVTALPPLQVSPISMTKQRART</sequence>
<evidence type="ECO:0000256" key="1">
    <source>
        <dbReference type="SAM" id="MobiDB-lite"/>
    </source>
</evidence>
<reference evidence="2 3" key="1">
    <citation type="submission" date="2016-02" db="EMBL/GenBank/DDBJ databases">
        <title>Biosynthesis of antibiotic leucinostatins and their inhibition on Phytophthora in bio-control Purpureocillium lilacinum.</title>
        <authorList>
            <person name="Wang G."/>
            <person name="Liu Z."/>
            <person name="Lin R."/>
            <person name="Li E."/>
            <person name="Mao Z."/>
            <person name="Ling J."/>
            <person name="Yin W."/>
            <person name="Xie B."/>
        </authorList>
    </citation>
    <scope>NUCLEOTIDE SEQUENCE [LARGE SCALE GENOMIC DNA]</scope>
    <source>
        <strain evidence="2">PLFJ-1</strain>
    </source>
</reference>
<accession>A0A179HRL6</accession>
<comment type="caution">
    <text evidence="2">The sequence shown here is derived from an EMBL/GenBank/DDBJ whole genome shotgun (WGS) entry which is preliminary data.</text>
</comment>
<name>A0A179HRL6_PURLI</name>
<feature type="region of interest" description="Disordered" evidence="1">
    <location>
        <begin position="76"/>
        <end position="110"/>
    </location>
</feature>
<organism evidence="2 3">
    <name type="scientific">Purpureocillium lilacinum</name>
    <name type="common">Paecilomyces lilacinus</name>
    <dbReference type="NCBI Taxonomy" id="33203"/>
    <lineage>
        <taxon>Eukaryota</taxon>
        <taxon>Fungi</taxon>
        <taxon>Dikarya</taxon>
        <taxon>Ascomycota</taxon>
        <taxon>Pezizomycotina</taxon>
        <taxon>Sordariomycetes</taxon>
        <taxon>Hypocreomycetidae</taxon>
        <taxon>Hypocreales</taxon>
        <taxon>Ophiocordycipitaceae</taxon>
        <taxon>Purpureocillium</taxon>
    </lineage>
</organism>
<dbReference type="Proteomes" id="UP000078340">
    <property type="component" value="Unassembled WGS sequence"/>
</dbReference>
<proteinExistence type="predicted"/>